<proteinExistence type="predicted"/>
<dbReference type="EMBL" id="JAVIIZ010000018">
    <property type="protein sequence ID" value="MDX8475305.1"/>
    <property type="molecule type" value="Genomic_DNA"/>
</dbReference>
<keyword evidence="2" id="KW-1185">Reference proteome</keyword>
<dbReference type="Proteomes" id="UP001271780">
    <property type="component" value="Unassembled WGS sequence"/>
</dbReference>
<sequence length="815" mass="88708">MVHVIPILVGERRLDTGNAVQYPDSSPVGGALQQLGDHWQAVAERYEQRMVQQRAFDTEIAARRLNGEIARAEADAVANAPADGAGLHDAMYGQVDPFTGKVVKTGLFDTLFGNFLKQAPPELRPGLAARKEALRAAGSLRMAQQQLQRRDDYEWTEWRQVENAYTSSIAQSDPKDTANYEAIRQSGLDLIAKIGSPLARHVAETAWKSNAAKALVQALIAQDPKRAAEMLGAGPMAGDGMGETVRMQLAASERAAAKGDWRRNKTPDEVIAQAFRDDLPQEERAALARQAQAADAARQIELRTNLGLAEQNAPDDIARTGVYSGKMPGRDAFRIAYGPDEGDERFRDFDWRADVGRQVYGMQTMTNREIHAALRDADSGPSISQEDQDHRTAIAVAAELAMKHRRVDAGGYVSEALPEIAAAWKAVIGGGLEDPNGYDKDAYDKAVAMTIAAQEHLGIENPQPVPQSFLRVLSDNHDSKSSYQQDINAKIGGLLAGTSGPVARAAVARQLADADLGWIMPVESGYRPMSTRAVLASQAKGLGKSVANAGIGAAELAADAVALAADGNSQARISLPDFSGAYYRPANRVENLAMQQGSDALSWAIPWPAFRPSALTEKGIPRTIESSAIAAEHAEGLIANRRPVELAQEGEALVGGVDAETLRYQQGLASFAFRPVPKSERAFDNAMLAAMLARDPDTVKYAGAKLGIAESEDYRKTFFGRNPQLKKSENVVHHAGEKQAAKRYPSIVDKAKINSYENLRGIPKGFDRVLHKKVLRFEWDEFYKQNPNFTEGQWLDKITEIDKKYGHLFDPPVGE</sequence>
<reference evidence="1 2" key="1">
    <citation type="submission" date="2023-08" db="EMBL/GenBank/DDBJ databases">
        <title>Implementing the SeqCode for naming new Mesorhizobium species isolated from Vachellia karroo root nodules.</title>
        <authorList>
            <person name="Van Lill M."/>
        </authorList>
    </citation>
    <scope>NUCLEOTIDE SEQUENCE [LARGE SCALE GENOMIC DNA]</scope>
    <source>
        <strain evidence="1 2">VK23A</strain>
    </source>
</reference>
<accession>A0ABU4XKP1</accession>
<evidence type="ECO:0000313" key="2">
    <source>
        <dbReference type="Proteomes" id="UP001271780"/>
    </source>
</evidence>
<gene>
    <name evidence="1" type="ORF">RFM27_24730</name>
</gene>
<organism evidence="1 2">
    <name type="scientific">Mesorhizobium dulcispinae</name>
    <dbReference type="NCBI Taxonomy" id="3072316"/>
    <lineage>
        <taxon>Bacteria</taxon>
        <taxon>Pseudomonadati</taxon>
        <taxon>Pseudomonadota</taxon>
        <taxon>Alphaproteobacteria</taxon>
        <taxon>Hyphomicrobiales</taxon>
        <taxon>Phyllobacteriaceae</taxon>
        <taxon>Mesorhizobium</taxon>
    </lineage>
</organism>
<dbReference type="RefSeq" id="WP_320318177.1">
    <property type="nucleotide sequence ID" value="NZ_JAVIIX010000017.1"/>
</dbReference>
<protein>
    <submittedName>
        <fullName evidence="1">Uncharacterized protein</fullName>
    </submittedName>
</protein>
<comment type="caution">
    <text evidence="1">The sequence shown here is derived from an EMBL/GenBank/DDBJ whole genome shotgun (WGS) entry which is preliminary data.</text>
</comment>
<name>A0ABU4XKP1_9HYPH</name>
<evidence type="ECO:0000313" key="1">
    <source>
        <dbReference type="EMBL" id="MDX8475305.1"/>
    </source>
</evidence>